<dbReference type="PANTHER" id="PTHR43785">
    <property type="entry name" value="GAMMA-GLUTAMYLPUTRESCINE SYNTHETASE"/>
    <property type="match status" value="1"/>
</dbReference>
<keyword evidence="2 6" id="KW-0436">Ligase</keyword>
<evidence type="ECO:0000313" key="7">
    <source>
        <dbReference type="Proteomes" id="UP000679307"/>
    </source>
</evidence>
<dbReference type="Proteomes" id="UP000679307">
    <property type="component" value="Chromosome"/>
</dbReference>
<dbReference type="EC" id="6.3.1.2" evidence="6"/>
<reference evidence="6 7" key="1">
    <citation type="submission" date="2021-05" db="EMBL/GenBank/DDBJ databases">
        <title>Complete genome of Nocardioides aquaticus KCTC 9944T isolated from meromictic and hypersaline Ekho Lake, Antarctica.</title>
        <authorList>
            <person name="Hwang K."/>
            <person name="Kim K.M."/>
            <person name="Choe H."/>
        </authorList>
    </citation>
    <scope>NUCLEOTIDE SEQUENCE [LARGE SCALE GENOMIC DNA]</scope>
    <source>
        <strain evidence="6 7">KCTC 9944</strain>
    </source>
</reference>
<protein>
    <submittedName>
        <fullName evidence="6">Glutamine synthetase</fullName>
        <ecNumber evidence="6">6.3.1.2</ecNumber>
    </submittedName>
</protein>
<name>A0ABX8EN86_9ACTN</name>
<dbReference type="InterPro" id="IPR014746">
    <property type="entry name" value="Gln_synth/guanido_kin_cat_dom"/>
</dbReference>
<dbReference type="SUPFAM" id="SSF55931">
    <property type="entry name" value="Glutamine synthetase/guanido kinase"/>
    <property type="match status" value="1"/>
</dbReference>
<dbReference type="RefSeq" id="WP_214057271.1">
    <property type="nucleotide sequence ID" value="NZ_CP075371.1"/>
</dbReference>
<evidence type="ECO:0000313" key="6">
    <source>
        <dbReference type="EMBL" id="QVT81989.1"/>
    </source>
</evidence>
<evidence type="ECO:0000256" key="1">
    <source>
        <dbReference type="ARBA" id="ARBA00009897"/>
    </source>
</evidence>
<dbReference type="EMBL" id="CP075371">
    <property type="protein sequence ID" value="QVT81989.1"/>
    <property type="molecule type" value="Genomic_DNA"/>
</dbReference>
<organism evidence="6 7">
    <name type="scientific">Nocardioides aquaticus</name>
    <dbReference type="NCBI Taxonomy" id="160826"/>
    <lineage>
        <taxon>Bacteria</taxon>
        <taxon>Bacillati</taxon>
        <taxon>Actinomycetota</taxon>
        <taxon>Actinomycetes</taxon>
        <taxon>Propionibacteriales</taxon>
        <taxon>Nocardioidaceae</taxon>
        <taxon>Nocardioides</taxon>
    </lineage>
</organism>
<feature type="domain" description="GS catalytic" evidence="5">
    <location>
        <begin position="126"/>
        <end position="469"/>
    </location>
</feature>
<proteinExistence type="inferred from homology"/>
<dbReference type="Pfam" id="PF00120">
    <property type="entry name" value="Gln-synt_C"/>
    <property type="match status" value="1"/>
</dbReference>
<sequence>MTPPVAAPQPPDAASLVARLEGLGVLGVSIGWVDNNGIVRSRVVPLEQLPSALTRGVGITAAFGVFDSHDGITFAHEGLATPSGDVRLVPVVEDLDSIVALAGQPGLAWVPGRQLTADGDPWPYDQRAVLERQVAAAAEAGFEVRAGFEVEMVLTHDTDDGGWHPARRGPAYSANAVLDVHDLVETLLRDLRDNGVRVGQLHAEYGEAQLELSLDVADALTMADAQVLTRQTVHAAARAHGLRASFAPLASTTGAGNGWHLHTSLVDAATGRNALTGDPAAGGDEHGLSPVGRGYLAGLLRELPGVTAVTAPSTGSLLRRRPGYWAGAYGFWGVENREAALRLVPASRLLGSEVTNVELKACDASANPYLALAVTIAAGLAGVRDGLEPPAPVQEDVGTWDGARREAAGIRPLATSFEQQQADLLGSDLVREVLGAELLGAFAACRAADAAWAADRGVEDVVASLRWQY</sequence>
<keyword evidence="7" id="KW-1185">Reference proteome</keyword>
<dbReference type="SMART" id="SM01230">
    <property type="entry name" value="Gln-synt_C"/>
    <property type="match status" value="1"/>
</dbReference>
<accession>A0ABX8EN86</accession>
<evidence type="ECO:0000256" key="2">
    <source>
        <dbReference type="ARBA" id="ARBA00022598"/>
    </source>
</evidence>
<dbReference type="PANTHER" id="PTHR43785:SF12">
    <property type="entry name" value="TYPE-1 GLUTAMINE SYNTHETASE 2"/>
    <property type="match status" value="1"/>
</dbReference>
<comment type="similarity">
    <text evidence="1 3 4">Belongs to the glutamine synthetase family.</text>
</comment>
<dbReference type="Gene3D" id="3.30.590.10">
    <property type="entry name" value="Glutamine synthetase/guanido kinase, catalytic domain"/>
    <property type="match status" value="1"/>
</dbReference>
<evidence type="ECO:0000256" key="3">
    <source>
        <dbReference type="PROSITE-ProRule" id="PRU01331"/>
    </source>
</evidence>
<dbReference type="GO" id="GO:0004356">
    <property type="term" value="F:glutamine synthetase activity"/>
    <property type="evidence" value="ECO:0007669"/>
    <property type="project" value="UniProtKB-EC"/>
</dbReference>
<dbReference type="InterPro" id="IPR008146">
    <property type="entry name" value="Gln_synth_cat_dom"/>
</dbReference>
<dbReference type="PROSITE" id="PS51987">
    <property type="entry name" value="GS_CATALYTIC"/>
    <property type="match status" value="1"/>
</dbReference>
<evidence type="ECO:0000259" key="5">
    <source>
        <dbReference type="PROSITE" id="PS51987"/>
    </source>
</evidence>
<gene>
    <name evidence="6" type="primary">glnA_3</name>
    <name evidence="6" type="ORF">ENKNEFLB_04408</name>
</gene>
<evidence type="ECO:0000256" key="4">
    <source>
        <dbReference type="RuleBase" id="RU000384"/>
    </source>
</evidence>
<dbReference type="Gene3D" id="3.10.20.70">
    <property type="entry name" value="Glutamine synthetase, N-terminal domain"/>
    <property type="match status" value="1"/>
</dbReference>
<dbReference type="InterPro" id="IPR036651">
    <property type="entry name" value="Gln_synt_N_sf"/>
</dbReference>